<feature type="region of interest" description="Disordered" evidence="1">
    <location>
        <begin position="30"/>
        <end position="49"/>
    </location>
</feature>
<keyword evidence="3" id="KW-1185">Reference proteome</keyword>
<dbReference type="Proteomes" id="UP000799538">
    <property type="component" value="Unassembled WGS sequence"/>
</dbReference>
<evidence type="ECO:0000313" key="2">
    <source>
        <dbReference type="EMBL" id="KAF2225536.1"/>
    </source>
</evidence>
<accession>A0A6A6GIJ5</accession>
<evidence type="ECO:0000256" key="1">
    <source>
        <dbReference type="SAM" id="MobiDB-lite"/>
    </source>
</evidence>
<proteinExistence type="predicted"/>
<evidence type="ECO:0000313" key="3">
    <source>
        <dbReference type="Proteomes" id="UP000799538"/>
    </source>
</evidence>
<organism evidence="2 3">
    <name type="scientific">Elsinoe ampelina</name>
    <dbReference type="NCBI Taxonomy" id="302913"/>
    <lineage>
        <taxon>Eukaryota</taxon>
        <taxon>Fungi</taxon>
        <taxon>Dikarya</taxon>
        <taxon>Ascomycota</taxon>
        <taxon>Pezizomycotina</taxon>
        <taxon>Dothideomycetes</taxon>
        <taxon>Dothideomycetidae</taxon>
        <taxon>Myriangiales</taxon>
        <taxon>Elsinoaceae</taxon>
        <taxon>Elsinoe</taxon>
    </lineage>
</organism>
<feature type="compositionally biased region" description="Gly residues" evidence="1">
    <location>
        <begin position="32"/>
        <end position="49"/>
    </location>
</feature>
<dbReference type="EMBL" id="ML992503">
    <property type="protein sequence ID" value="KAF2225536.1"/>
    <property type="molecule type" value="Genomic_DNA"/>
</dbReference>
<sequence>MGMGIGVTDQGRARGSMMAREGRLLGVRRLGGRGVGMGRGPGRGRQGRGFGSIGGGMLGGCYDMGIGIGVFFSRGLVRDERGMMFGVGITLRRF</sequence>
<gene>
    <name evidence="2" type="ORF">BDZ85DRAFT_257654</name>
</gene>
<dbReference type="AlphaFoldDB" id="A0A6A6GIJ5"/>
<reference evidence="3" key="1">
    <citation type="journal article" date="2020" name="Stud. Mycol.">
        <title>101 Dothideomycetes genomes: A test case for predicting lifestyles and emergence of pathogens.</title>
        <authorList>
            <person name="Haridas S."/>
            <person name="Albert R."/>
            <person name="Binder M."/>
            <person name="Bloem J."/>
            <person name="LaButti K."/>
            <person name="Salamov A."/>
            <person name="Andreopoulos B."/>
            <person name="Baker S."/>
            <person name="Barry K."/>
            <person name="Bills G."/>
            <person name="Bluhm B."/>
            <person name="Cannon C."/>
            <person name="Castanera R."/>
            <person name="Culley D."/>
            <person name="Daum C."/>
            <person name="Ezra D."/>
            <person name="Gonzalez J."/>
            <person name="Henrissat B."/>
            <person name="Kuo A."/>
            <person name="Liang C."/>
            <person name="Lipzen A."/>
            <person name="Lutzoni F."/>
            <person name="Magnuson J."/>
            <person name="Mondo S."/>
            <person name="Nolan M."/>
            <person name="Ohm R."/>
            <person name="Pangilinan J."/>
            <person name="Park H.-J."/>
            <person name="Ramirez L."/>
            <person name="Alfaro M."/>
            <person name="Sun H."/>
            <person name="Tritt A."/>
            <person name="Yoshinaga Y."/>
            <person name="Zwiers L.-H."/>
            <person name="Turgeon B."/>
            <person name="Goodwin S."/>
            <person name="Spatafora J."/>
            <person name="Crous P."/>
            <person name="Grigoriev I."/>
        </authorList>
    </citation>
    <scope>NUCLEOTIDE SEQUENCE [LARGE SCALE GENOMIC DNA]</scope>
    <source>
        <strain evidence="3">CECT 20119</strain>
    </source>
</reference>
<protein>
    <submittedName>
        <fullName evidence="2">Uncharacterized protein</fullName>
    </submittedName>
</protein>
<name>A0A6A6GIJ5_9PEZI</name>